<dbReference type="EMBL" id="BPLQ01002337">
    <property type="protein sequence ID" value="GIX91684.1"/>
    <property type="molecule type" value="Genomic_DNA"/>
</dbReference>
<organism evidence="1 2">
    <name type="scientific">Caerostris darwini</name>
    <dbReference type="NCBI Taxonomy" id="1538125"/>
    <lineage>
        <taxon>Eukaryota</taxon>
        <taxon>Metazoa</taxon>
        <taxon>Ecdysozoa</taxon>
        <taxon>Arthropoda</taxon>
        <taxon>Chelicerata</taxon>
        <taxon>Arachnida</taxon>
        <taxon>Araneae</taxon>
        <taxon>Araneomorphae</taxon>
        <taxon>Entelegynae</taxon>
        <taxon>Araneoidea</taxon>
        <taxon>Araneidae</taxon>
        <taxon>Caerostris</taxon>
    </lineage>
</organism>
<evidence type="ECO:0000313" key="2">
    <source>
        <dbReference type="Proteomes" id="UP001054837"/>
    </source>
</evidence>
<dbReference type="Proteomes" id="UP001054837">
    <property type="component" value="Unassembled WGS sequence"/>
</dbReference>
<sequence length="91" mass="9629">MCSVDGFRVRGGMEGWWGAAAAAGNNWWLNQGSSDSVSTTPLPSLLLSLSLISHIIGKRGSQTSHVKSLQNRSLSVAVGGGSVSRWRCNVE</sequence>
<name>A0AAV4P4X1_9ARAC</name>
<proteinExistence type="predicted"/>
<keyword evidence="2" id="KW-1185">Reference proteome</keyword>
<gene>
    <name evidence="1" type="ORF">CDAR_4641</name>
</gene>
<dbReference type="AlphaFoldDB" id="A0AAV4P4X1"/>
<accession>A0AAV4P4X1</accession>
<evidence type="ECO:0000313" key="1">
    <source>
        <dbReference type="EMBL" id="GIX91684.1"/>
    </source>
</evidence>
<evidence type="ECO:0008006" key="3">
    <source>
        <dbReference type="Google" id="ProtNLM"/>
    </source>
</evidence>
<protein>
    <recommendedName>
        <fullName evidence="3">K Homology domain-containing protein</fullName>
    </recommendedName>
</protein>
<comment type="caution">
    <text evidence="1">The sequence shown here is derived from an EMBL/GenBank/DDBJ whole genome shotgun (WGS) entry which is preliminary data.</text>
</comment>
<reference evidence="1 2" key="1">
    <citation type="submission" date="2021-06" db="EMBL/GenBank/DDBJ databases">
        <title>Caerostris darwini draft genome.</title>
        <authorList>
            <person name="Kono N."/>
            <person name="Arakawa K."/>
        </authorList>
    </citation>
    <scope>NUCLEOTIDE SEQUENCE [LARGE SCALE GENOMIC DNA]</scope>
</reference>